<protein>
    <submittedName>
        <fullName evidence="1">Uncharacterized protein</fullName>
    </submittedName>
</protein>
<keyword evidence="2" id="KW-1185">Reference proteome</keyword>
<evidence type="ECO:0000313" key="1">
    <source>
        <dbReference type="EMBL" id="MCL1047292.1"/>
    </source>
</evidence>
<name>A0ABT0KTW9_9GAMM</name>
<gene>
    <name evidence="1" type="ORF">L2737_18490</name>
</gene>
<dbReference type="Proteomes" id="UP001202134">
    <property type="component" value="Unassembled WGS sequence"/>
</dbReference>
<dbReference type="RefSeq" id="WP_248956711.1">
    <property type="nucleotide sequence ID" value="NZ_JAKIKU010000013.1"/>
</dbReference>
<reference evidence="1 2" key="1">
    <citation type="submission" date="2022-01" db="EMBL/GenBank/DDBJ databases">
        <title>Whole genome-based taxonomy of the Shewanellaceae.</title>
        <authorList>
            <person name="Martin-Rodriguez A.J."/>
        </authorList>
    </citation>
    <scope>NUCLEOTIDE SEQUENCE [LARGE SCALE GENOMIC DNA]</scope>
    <source>
        <strain evidence="1 2">DSM 24955</strain>
    </source>
</reference>
<sequence>MEDSTSEVKIGFRFLNLNKLQAFTLAKEVPGATYKMPRKKNYYVGCVPLTDTTIHDINDFYVRQNIDISSCDIFVSTVTEYDSYIIDVPQVVNHILKYIDCKLTYSFTVV</sequence>
<comment type="caution">
    <text evidence="1">The sequence shown here is derived from an EMBL/GenBank/DDBJ whole genome shotgun (WGS) entry which is preliminary data.</text>
</comment>
<accession>A0ABT0KTW9</accession>
<evidence type="ECO:0000313" key="2">
    <source>
        <dbReference type="Proteomes" id="UP001202134"/>
    </source>
</evidence>
<proteinExistence type="predicted"/>
<dbReference type="EMBL" id="JAKIKU010000013">
    <property type="protein sequence ID" value="MCL1047292.1"/>
    <property type="molecule type" value="Genomic_DNA"/>
</dbReference>
<organism evidence="1 2">
    <name type="scientific">Shewanella electrodiphila</name>
    <dbReference type="NCBI Taxonomy" id="934143"/>
    <lineage>
        <taxon>Bacteria</taxon>
        <taxon>Pseudomonadati</taxon>
        <taxon>Pseudomonadota</taxon>
        <taxon>Gammaproteobacteria</taxon>
        <taxon>Alteromonadales</taxon>
        <taxon>Shewanellaceae</taxon>
        <taxon>Shewanella</taxon>
    </lineage>
</organism>